<dbReference type="GO" id="GO:0044727">
    <property type="term" value="P:epigenetic programing of male pronucleus"/>
    <property type="evidence" value="ECO:0007669"/>
    <property type="project" value="TreeGrafter"/>
</dbReference>
<dbReference type="InterPro" id="IPR010736">
    <property type="entry name" value="SHIPPO-rpt"/>
</dbReference>
<dbReference type="GO" id="GO:0003682">
    <property type="term" value="F:chromatin binding"/>
    <property type="evidence" value="ECO:0007669"/>
    <property type="project" value="TreeGrafter"/>
</dbReference>
<proteinExistence type="predicted"/>
<dbReference type="EMBL" id="JANPWB010000006">
    <property type="protein sequence ID" value="KAJ1176462.1"/>
    <property type="molecule type" value="Genomic_DNA"/>
</dbReference>
<dbReference type="PANTHER" id="PTHR35678:SF1">
    <property type="entry name" value="PROTEIN STPG4"/>
    <property type="match status" value="1"/>
</dbReference>
<comment type="subcellular location">
    <subcellularLocation>
        <location evidence="2">Cytoplasm</location>
    </subcellularLocation>
    <subcellularLocation>
        <location evidence="1">Nucleus</location>
    </subcellularLocation>
</comment>
<evidence type="ECO:0000256" key="4">
    <source>
        <dbReference type="ARBA" id="ARBA00023242"/>
    </source>
</evidence>
<gene>
    <name evidence="5" type="ORF">NDU88_001742</name>
</gene>
<dbReference type="GO" id="GO:0042585">
    <property type="term" value="C:germinal vesicle"/>
    <property type="evidence" value="ECO:0007669"/>
    <property type="project" value="TreeGrafter"/>
</dbReference>
<evidence type="ECO:0000256" key="3">
    <source>
        <dbReference type="ARBA" id="ARBA00022490"/>
    </source>
</evidence>
<keyword evidence="3" id="KW-0963">Cytoplasm</keyword>
<dbReference type="AlphaFoldDB" id="A0AAV7TL41"/>
<name>A0AAV7TL41_PLEWA</name>
<dbReference type="GO" id="GO:0001939">
    <property type="term" value="C:female pronucleus"/>
    <property type="evidence" value="ECO:0007669"/>
    <property type="project" value="TreeGrafter"/>
</dbReference>
<evidence type="ECO:0000256" key="1">
    <source>
        <dbReference type="ARBA" id="ARBA00004123"/>
    </source>
</evidence>
<protein>
    <recommendedName>
        <fullName evidence="7">O(6)-methylguanine-induced apoptosis 2</fullName>
    </recommendedName>
</protein>
<evidence type="ECO:0000256" key="2">
    <source>
        <dbReference type="ARBA" id="ARBA00004496"/>
    </source>
</evidence>
<organism evidence="5 6">
    <name type="scientific">Pleurodeles waltl</name>
    <name type="common">Iberian ribbed newt</name>
    <dbReference type="NCBI Taxonomy" id="8319"/>
    <lineage>
        <taxon>Eukaryota</taxon>
        <taxon>Metazoa</taxon>
        <taxon>Chordata</taxon>
        <taxon>Craniata</taxon>
        <taxon>Vertebrata</taxon>
        <taxon>Euteleostomi</taxon>
        <taxon>Amphibia</taxon>
        <taxon>Batrachia</taxon>
        <taxon>Caudata</taxon>
        <taxon>Salamandroidea</taxon>
        <taxon>Salamandridae</taxon>
        <taxon>Pleurodelinae</taxon>
        <taxon>Pleurodeles</taxon>
    </lineage>
</organism>
<accession>A0AAV7TL41</accession>
<evidence type="ECO:0000313" key="5">
    <source>
        <dbReference type="EMBL" id="KAJ1176462.1"/>
    </source>
</evidence>
<evidence type="ECO:0008006" key="7">
    <source>
        <dbReference type="Google" id="ProtNLM"/>
    </source>
</evidence>
<sequence length="324" mass="36008">MIKGKVQQGFKMTSSTPSIPTKFQTICIPHFERKGFNSQAQRFQYDANQNENPGPGFYNVTHKSAEITSTSLSKKGTGYFPSKVSRICRSRIASTPAANAYCIPQRLMTRNDFSKGYSSMFRRPLAQKVEDSRKQTPAPNQYDASLTCCIPNNTVSARSAFLSKTRRELLPLQPLKGPSPCHYTINDSLVKESPKVIKSSFKSKTLRDSWAGQSANPGPASYHPYDSPEPVQKIIYPRKHYLCISAPALPVPEPPPPPAPGQYEIVDFEGPAKQCISSAVFLSNTSRWTEDISGKGIPGPDAYYPQKTGKQSFHYNSSDKWIPM</sequence>
<keyword evidence="4" id="KW-0539">Nucleus</keyword>
<dbReference type="Pfam" id="PF07004">
    <property type="entry name" value="SHIPPO-rpt"/>
    <property type="match status" value="2"/>
</dbReference>
<dbReference type="GO" id="GO:0042393">
    <property type="term" value="F:histone binding"/>
    <property type="evidence" value="ECO:0007669"/>
    <property type="project" value="TreeGrafter"/>
</dbReference>
<comment type="caution">
    <text evidence="5">The sequence shown here is derived from an EMBL/GenBank/DDBJ whole genome shotgun (WGS) entry which is preliminary data.</text>
</comment>
<dbReference type="Proteomes" id="UP001066276">
    <property type="component" value="Chromosome 3_2"/>
</dbReference>
<dbReference type="PANTHER" id="PTHR35678">
    <property type="entry name" value="PROTEIN STPG4"/>
    <property type="match status" value="1"/>
</dbReference>
<reference evidence="5" key="1">
    <citation type="journal article" date="2022" name="bioRxiv">
        <title>Sequencing and chromosome-scale assembly of the giantPleurodeles waltlgenome.</title>
        <authorList>
            <person name="Brown T."/>
            <person name="Elewa A."/>
            <person name="Iarovenko S."/>
            <person name="Subramanian E."/>
            <person name="Araus A.J."/>
            <person name="Petzold A."/>
            <person name="Susuki M."/>
            <person name="Suzuki K.-i.T."/>
            <person name="Hayashi T."/>
            <person name="Toyoda A."/>
            <person name="Oliveira C."/>
            <person name="Osipova E."/>
            <person name="Leigh N.D."/>
            <person name="Simon A."/>
            <person name="Yun M.H."/>
        </authorList>
    </citation>
    <scope>NUCLEOTIDE SEQUENCE</scope>
    <source>
        <strain evidence="5">20211129_DDA</strain>
        <tissue evidence="5">Liver</tissue>
    </source>
</reference>
<evidence type="ECO:0000313" key="6">
    <source>
        <dbReference type="Proteomes" id="UP001066276"/>
    </source>
</evidence>
<dbReference type="GO" id="GO:0005737">
    <property type="term" value="C:cytoplasm"/>
    <property type="evidence" value="ECO:0007669"/>
    <property type="project" value="UniProtKB-SubCell"/>
</dbReference>
<dbReference type="GO" id="GO:0001940">
    <property type="term" value="C:male pronucleus"/>
    <property type="evidence" value="ECO:0007669"/>
    <property type="project" value="TreeGrafter"/>
</dbReference>
<keyword evidence="6" id="KW-1185">Reference proteome</keyword>